<evidence type="ECO:0000313" key="4">
    <source>
        <dbReference type="Proteomes" id="UP000291289"/>
    </source>
</evidence>
<dbReference type="AlphaFoldDB" id="A0A4V2MTT9"/>
<keyword evidence="2" id="KW-0812">Transmembrane</keyword>
<evidence type="ECO:0000256" key="1">
    <source>
        <dbReference type="SAM" id="Coils"/>
    </source>
</evidence>
<accession>A0A4V2MTT9</accession>
<name>A0A4V2MTT9_9BIFI</name>
<dbReference type="OrthoDB" id="3233840at2"/>
<feature type="coiled-coil region" evidence="1">
    <location>
        <begin position="63"/>
        <end position="90"/>
    </location>
</feature>
<feature type="transmembrane region" description="Helical" evidence="2">
    <location>
        <begin position="12"/>
        <end position="30"/>
    </location>
</feature>
<gene>
    <name evidence="3" type="ORF">EJ419_07375</name>
</gene>
<sequence length="151" mass="17353">MPPLSPFDLDNVIVALITGLISFTVAYITSRSQAKNDEKQSKKIQVEIETELREQLRETDHRVGQLSDLLGQEQEKRRDLKNQLTTLELKDDIKTAYIRSVGHWLADLCEVLEPAWSKKHPKPHLPAEIRHDIEHTAQQVGLQVNQTNKEK</sequence>
<reference evidence="3 4" key="1">
    <citation type="submission" date="2018-12" db="EMBL/GenBank/DDBJ databases">
        <title>Alloscrdovia theropitheci sp. nov: a novel taxon from the feces of the bleeding-herat monkey (Theropithecus geleda).</title>
        <authorList>
            <person name="Modesto M."/>
        </authorList>
    </citation>
    <scope>NUCLEOTIDE SEQUENCE [LARGE SCALE GENOMIC DNA]</scope>
    <source>
        <strain evidence="3 4">GLDI4/2</strain>
    </source>
</reference>
<dbReference type="EMBL" id="RXLP01000026">
    <property type="protein sequence ID" value="TCD53779.1"/>
    <property type="molecule type" value="Genomic_DNA"/>
</dbReference>
<comment type="caution">
    <text evidence="3">The sequence shown here is derived from an EMBL/GenBank/DDBJ whole genome shotgun (WGS) entry which is preliminary data.</text>
</comment>
<organism evidence="3 4">
    <name type="scientific">Alloscardovia theropitheci</name>
    <dbReference type="NCBI Taxonomy" id="2496842"/>
    <lineage>
        <taxon>Bacteria</taxon>
        <taxon>Bacillati</taxon>
        <taxon>Actinomycetota</taxon>
        <taxon>Actinomycetes</taxon>
        <taxon>Bifidobacteriales</taxon>
        <taxon>Bifidobacteriaceae</taxon>
        <taxon>Alloscardovia</taxon>
    </lineage>
</organism>
<keyword evidence="4" id="KW-1185">Reference proteome</keyword>
<evidence type="ECO:0000256" key="2">
    <source>
        <dbReference type="SAM" id="Phobius"/>
    </source>
</evidence>
<keyword evidence="2" id="KW-0472">Membrane</keyword>
<keyword evidence="1" id="KW-0175">Coiled coil</keyword>
<dbReference type="RefSeq" id="WP_131285122.1">
    <property type="nucleotide sequence ID" value="NZ_RXLP01000026.1"/>
</dbReference>
<evidence type="ECO:0000313" key="3">
    <source>
        <dbReference type="EMBL" id="TCD53779.1"/>
    </source>
</evidence>
<dbReference type="Proteomes" id="UP000291289">
    <property type="component" value="Unassembled WGS sequence"/>
</dbReference>
<protein>
    <submittedName>
        <fullName evidence="3">Uncharacterized protein</fullName>
    </submittedName>
</protein>
<keyword evidence="2" id="KW-1133">Transmembrane helix</keyword>
<proteinExistence type="predicted"/>